<evidence type="ECO:0000256" key="3">
    <source>
        <dbReference type="PROSITE-ProRule" id="PRU00708"/>
    </source>
</evidence>
<dbReference type="GO" id="GO:0003723">
    <property type="term" value="F:RNA binding"/>
    <property type="evidence" value="ECO:0007669"/>
    <property type="project" value="InterPro"/>
</dbReference>
<reference evidence="4" key="1">
    <citation type="submission" date="2022-12" db="EMBL/GenBank/DDBJ databases">
        <title>Draft genome assemblies for two species of Escallonia (Escalloniales).</title>
        <authorList>
            <person name="Chanderbali A."/>
            <person name="Dervinis C."/>
            <person name="Anghel I."/>
            <person name="Soltis D."/>
            <person name="Soltis P."/>
            <person name="Zapata F."/>
        </authorList>
    </citation>
    <scope>NUCLEOTIDE SEQUENCE</scope>
    <source>
        <strain evidence="4">UCBG92.1500</strain>
        <tissue evidence="4">Leaf</tissue>
    </source>
</reference>
<sequence length="540" mass="59575">MLTKPTPISIQTTIRTLKNKPNPSPHPTSTIRSCISQGALKQALQLYTLIRRIGTYQHNALPSLLKACASLSIPHHGKALHAESIKTGTVFNVMVGTSLIGMYAKTGDICFARKVFDEMPDRNLITWNAMIGGYMGVGDTKTGSFLFDRMPDKTVVTWIEMIDGHAKSGDTATARQFFDRVPAEIESVATWTAMVDGYVRNGEMDAARELFEAMPRRNFFVWSCMTSGYFKEGNVKEAEAIFDRIPVRNLVNWNSLISGYAQNGCCEEALDAFRKMQAEGLDPDGVSFASALSACAQLGCLDAGQKIHELLIRKGVEVNRFILNGLVDMYVKCGDLANARLIFEGILERNSSCWNSMILGLAIHGECEAAIELFGRMENSSEKPDETTFMCVLSACAHGGFVNEGLEIFSKMDKYGLTASIKHFGCLIDLLGRAGRLKEAYDVITKMPMKPNDTIWGALLGACRIHFDTDLADLVLGELNKPDSDASSVDKSHYVSLSNIYAASEKWEKARKMRVVLWNKGFEKTPGHSLLSPNTIQEGQ</sequence>
<dbReference type="EMBL" id="JAVXUO010001707">
    <property type="protein sequence ID" value="KAK2979846.1"/>
    <property type="molecule type" value="Genomic_DNA"/>
</dbReference>
<feature type="repeat" description="PPR" evidence="3">
    <location>
        <begin position="249"/>
        <end position="283"/>
    </location>
</feature>
<feature type="repeat" description="PPR" evidence="3">
    <location>
        <begin position="187"/>
        <end position="221"/>
    </location>
</feature>
<dbReference type="Proteomes" id="UP001187471">
    <property type="component" value="Unassembled WGS sequence"/>
</dbReference>
<dbReference type="Gene3D" id="1.25.40.10">
    <property type="entry name" value="Tetratricopeptide repeat domain"/>
    <property type="match status" value="4"/>
</dbReference>
<dbReference type="FunFam" id="1.25.40.10:FF:000345">
    <property type="entry name" value="Pentatricopeptide repeat-containing protein"/>
    <property type="match status" value="1"/>
</dbReference>
<evidence type="ECO:0000256" key="1">
    <source>
        <dbReference type="ARBA" id="ARBA00006643"/>
    </source>
</evidence>
<keyword evidence="5" id="KW-1185">Reference proteome</keyword>
<dbReference type="AlphaFoldDB" id="A0AA88UF98"/>
<evidence type="ECO:0000313" key="4">
    <source>
        <dbReference type="EMBL" id="KAK2979846.1"/>
    </source>
</evidence>
<gene>
    <name evidence="4" type="ORF">RJ640_026560</name>
</gene>
<feature type="repeat" description="PPR" evidence="3">
    <location>
        <begin position="123"/>
        <end position="157"/>
    </location>
</feature>
<dbReference type="Pfam" id="PF01535">
    <property type="entry name" value="PPR"/>
    <property type="match status" value="6"/>
</dbReference>
<organism evidence="4 5">
    <name type="scientific">Escallonia rubra</name>
    <dbReference type="NCBI Taxonomy" id="112253"/>
    <lineage>
        <taxon>Eukaryota</taxon>
        <taxon>Viridiplantae</taxon>
        <taxon>Streptophyta</taxon>
        <taxon>Embryophyta</taxon>
        <taxon>Tracheophyta</taxon>
        <taxon>Spermatophyta</taxon>
        <taxon>Magnoliopsida</taxon>
        <taxon>eudicotyledons</taxon>
        <taxon>Gunneridae</taxon>
        <taxon>Pentapetalae</taxon>
        <taxon>asterids</taxon>
        <taxon>campanulids</taxon>
        <taxon>Escalloniales</taxon>
        <taxon>Escalloniaceae</taxon>
        <taxon>Escallonia</taxon>
    </lineage>
</organism>
<evidence type="ECO:0008006" key="6">
    <source>
        <dbReference type="Google" id="ProtNLM"/>
    </source>
</evidence>
<accession>A0AA88UF98</accession>
<comment type="similarity">
    <text evidence="1">Belongs to the PPR family. PCMP-H subfamily.</text>
</comment>
<dbReference type="InterPro" id="IPR011990">
    <property type="entry name" value="TPR-like_helical_dom_sf"/>
</dbReference>
<dbReference type="Pfam" id="PF13041">
    <property type="entry name" value="PPR_2"/>
    <property type="match status" value="2"/>
</dbReference>
<comment type="caution">
    <text evidence="4">The sequence shown here is derived from an EMBL/GenBank/DDBJ whole genome shotgun (WGS) entry which is preliminary data.</text>
</comment>
<dbReference type="NCBIfam" id="TIGR00756">
    <property type="entry name" value="PPR"/>
    <property type="match status" value="4"/>
</dbReference>
<name>A0AA88UF98_9ASTE</name>
<evidence type="ECO:0000313" key="5">
    <source>
        <dbReference type="Proteomes" id="UP001187471"/>
    </source>
</evidence>
<dbReference type="FunFam" id="1.25.40.10:FF:000333">
    <property type="entry name" value="Pentatricopeptide repeat-containing protein"/>
    <property type="match status" value="1"/>
</dbReference>
<dbReference type="PANTHER" id="PTHR47926">
    <property type="entry name" value="PENTATRICOPEPTIDE REPEAT-CONTAINING PROTEIN"/>
    <property type="match status" value="1"/>
</dbReference>
<dbReference type="SUPFAM" id="SSF48452">
    <property type="entry name" value="TPR-like"/>
    <property type="match status" value="1"/>
</dbReference>
<protein>
    <recommendedName>
        <fullName evidence="6">Pentatricopeptide repeat-containing protein</fullName>
    </recommendedName>
</protein>
<dbReference type="PROSITE" id="PS51375">
    <property type="entry name" value="PPR"/>
    <property type="match status" value="5"/>
</dbReference>
<feature type="repeat" description="PPR" evidence="3">
    <location>
        <begin position="385"/>
        <end position="419"/>
    </location>
</feature>
<evidence type="ECO:0000256" key="2">
    <source>
        <dbReference type="ARBA" id="ARBA00022737"/>
    </source>
</evidence>
<keyword evidence="2" id="KW-0677">Repeat</keyword>
<feature type="repeat" description="PPR" evidence="3">
    <location>
        <begin position="350"/>
        <end position="384"/>
    </location>
</feature>
<dbReference type="PANTHER" id="PTHR47926:SF484">
    <property type="entry name" value="PENTATRICOPEPTIDE REPEAT-CONTAINING PROTEIN"/>
    <property type="match status" value="1"/>
</dbReference>
<dbReference type="GO" id="GO:0009451">
    <property type="term" value="P:RNA modification"/>
    <property type="evidence" value="ECO:0007669"/>
    <property type="project" value="InterPro"/>
</dbReference>
<dbReference type="InterPro" id="IPR046960">
    <property type="entry name" value="PPR_At4g14850-like_plant"/>
</dbReference>
<proteinExistence type="inferred from homology"/>
<dbReference type="InterPro" id="IPR002885">
    <property type="entry name" value="PPR_rpt"/>
</dbReference>